<reference evidence="1 2" key="1">
    <citation type="submission" date="2007-10" db="EMBL/GenBank/DDBJ databases">
        <title>Complete sequence of Caldivirga maquilingensis IC-167.</title>
        <authorList>
            <consortium name="US DOE Joint Genome Institute"/>
            <person name="Copeland A."/>
            <person name="Lucas S."/>
            <person name="Lapidus A."/>
            <person name="Barry K."/>
            <person name="Glavina del Rio T."/>
            <person name="Dalin E."/>
            <person name="Tice H."/>
            <person name="Pitluck S."/>
            <person name="Saunders E."/>
            <person name="Brettin T."/>
            <person name="Bruce D."/>
            <person name="Detter J.C."/>
            <person name="Han C."/>
            <person name="Schmutz J."/>
            <person name="Larimer F."/>
            <person name="Land M."/>
            <person name="Hauser L."/>
            <person name="Kyrpides N."/>
            <person name="Ivanova N."/>
            <person name="Biddle J.F."/>
            <person name="Zhang Z."/>
            <person name="Fitz-Gibbon S.T."/>
            <person name="Lowe T.M."/>
            <person name="Saltikov C."/>
            <person name="House C.H."/>
            <person name="Richardson P."/>
        </authorList>
    </citation>
    <scope>NUCLEOTIDE SEQUENCE [LARGE SCALE GENOMIC DNA]</scope>
    <source>
        <strain evidence="2">ATCC 700844 / DSM 13496 / JCM 10307 / IC-167</strain>
    </source>
</reference>
<protein>
    <submittedName>
        <fullName evidence="1">Uncharacterized protein</fullName>
    </submittedName>
</protein>
<dbReference type="AlphaFoldDB" id="A8MDX5"/>
<evidence type="ECO:0000313" key="1">
    <source>
        <dbReference type="EMBL" id="ABW01981.1"/>
    </source>
</evidence>
<sequence>MNSEELARLMEILENTLLVKLNDDYAVRIMDYVGPGEHDYTVVPILYKLGDSKLLEVWIEVDAKQYRIALISEVDEHLKAVGGWLTRGEFLVLFNDGLVKISIPKDSEPFRGFIKPG</sequence>
<dbReference type="GeneID" id="5709898"/>
<gene>
    <name evidence="1" type="ordered locus">Cmaq_1154</name>
</gene>
<dbReference type="Proteomes" id="UP000001137">
    <property type="component" value="Chromosome"/>
</dbReference>
<name>A8MDX5_CALMQ</name>
<evidence type="ECO:0000313" key="2">
    <source>
        <dbReference type="Proteomes" id="UP000001137"/>
    </source>
</evidence>
<dbReference type="RefSeq" id="WP_012186200.1">
    <property type="nucleotide sequence ID" value="NC_009954.1"/>
</dbReference>
<dbReference type="KEGG" id="cma:Cmaq_1154"/>
<keyword evidence="2" id="KW-1185">Reference proteome</keyword>
<organism evidence="1 2">
    <name type="scientific">Caldivirga maquilingensis (strain ATCC 700844 / DSM 13496 / JCM 10307 / IC-167)</name>
    <dbReference type="NCBI Taxonomy" id="397948"/>
    <lineage>
        <taxon>Archaea</taxon>
        <taxon>Thermoproteota</taxon>
        <taxon>Thermoprotei</taxon>
        <taxon>Thermoproteales</taxon>
        <taxon>Thermoproteaceae</taxon>
        <taxon>Caldivirga</taxon>
    </lineage>
</organism>
<accession>A8MDX5</accession>
<dbReference type="STRING" id="397948.Cmaq_1154"/>
<dbReference type="HOGENOM" id="CLU_2079304_0_0_2"/>
<dbReference type="EMBL" id="CP000852">
    <property type="protein sequence ID" value="ABW01981.1"/>
    <property type="molecule type" value="Genomic_DNA"/>
</dbReference>
<proteinExistence type="predicted"/>
<dbReference type="OrthoDB" id="373943at2157"/>